<comment type="caution">
    <text evidence="5">The sequence shown here is derived from an EMBL/GenBank/DDBJ whole genome shotgun (WGS) entry which is preliminary data.</text>
</comment>
<dbReference type="Proteomes" id="UP001500547">
    <property type="component" value="Unassembled WGS sequence"/>
</dbReference>
<dbReference type="Gene3D" id="3.30.700.10">
    <property type="entry name" value="Glycoprotein, Type 4 Pilin"/>
    <property type="match status" value="1"/>
</dbReference>
<dbReference type="Pfam" id="PF07963">
    <property type="entry name" value="N_methyl"/>
    <property type="match status" value="1"/>
</dbReference>
<evidence type="ECO:0000256" key="4">
    <source>
        <dbReference type="SAM" id="Phobius"/>
    </source>
</evidence>
<dbReference type="PANTHER" id="PTHR30093">
    <property type="entry name" value="GENERAL SECRETION PATHWAY PROTEIN G"/>
    <property type="match status" value="1"/>
</dbReference>
<keyword evidence="4" id="KW-0812">Transmembrane</keyword>
<sequence>MKQVQKGFTLIELMIVVAIIGILAAIALPQYQTYIARSQVSRVMGETSAVKTALEDCIAGGRLTLAIGGAATTCDPQVTASTLMTAASTWGAPAVAGAGYPAITNPMAAGADVTIVATFGNGAASILSGTPYTLTWTRADATGAWTCSTSAAMPAKFKPNGCI</sequence>
<name>A0ABP9QB39_9RHOO</name>
<dbReference type="InterPro" id="IPR045584">
    <property type="entry name" value="Pilin-like"/>
</dbReference>
<dbReference type="EMBL" id="BAABLD010000002">
    <property type="protein sequence ID" value="GAA5159485.1"/>
    <property type="molecule type" value="Genomic_DNA"/>
</dbReference>
<dbReference type="InterPro" id="IPR001082">
    <property type="entry name" value="Pilin"/>
</dbReference>
<evidence type="ECO:0000313" key="5">
    <source>
        <dbReference type="EMBL" id="GAA5159485.1"/>
    </source>
</evidence>
<keyword evidence="6" id="KW-1185">Reference proteome</keyword>
<dbReference type="SUPFAM" id="SSF54523">
    <property type="entry name" value="Pili subunits"/>
    <property type="match status" value="1"/>
</dbReference>
<keyword evidence="3" id="KW-0281">Fimbrium</keyword>
<keyword evidence="4" id="KW-1133">Transmembrane helix</keyword>
<reference evidence="6" key="1">
    <citation type="journal article" date="2019" name="Int. J. Syst. Evol. Microbiol.">
        <title>The Global Catalogue of Microorganisms (GCM) 10K type strain sequencing project: providing services to taxonomists for standard genome sequencing and annotation.</title>
        <authorList>
            <consortium name="The Broad Institute Genomics Platform"/>
            <consortium name="The Broad Institute Genome Sequencing Center for Infectious Disease"/>
            <person name="Wu L."/>
            <person name="Ma J."/>
        </authorList>
    </citation>
    <scope>NUCLEOTIDE SEQUENCE [LARGE SCALE GENOMIC DNA]</scope>
    <source>
        <strain evidence="6">JCM 18715</strain>
    </source>
</reference>
<evidence type="ECO:0000256" key="2">
    <source>
        <dbReference type="ARBA" id="ARBA00022481"/>
    </source>
</evidence>
<feature type="transmembrane region" description="Helical" evidence="4">
    <location>
        <begin position="7"/>
        <end position="28"/>
    </location>
</feature>
<dbReference type="PROSITE" id="PS00409">
    <property type="entry name" value="PROKAR_NTER_METHYL"/>
    <property type="match status" value="1"/>
</dbReference>
<accession>A0ABP9QB39</accession>
<evidence type="ECO:0000256" key="1">
    <source>
        <dbReference type="ARBA" id="ARBA00005233"/>
    </source>
</evidence>
<protein>
    <submittedName>
        <fullName evidence="5">Type 4a pilus biogenesis protein PilA</fullName>
    </submittedName>
</protein>
<dbReference type="NCBIfam" id="TIGR02532">
    <property type="entry name" value="IV_pilin_GFxxxE"/>
    <property type="match status" value="1"/>
</dbReference>
<proteinExistence type="inferred from homology"/>
<organism evidence="5 6">
    <name type="scientific">Viridibacterium curvum</name>
    <dbReference type="NCBI Taxonomy" id="1101404"/>
    <lineage>
        <taxon>Bacteria</taxon>
        <taxon>Pseudomonadati</taxon>
        <taxon>Pseudomonadota</taxon>
        <taxon>Betaproteobacteria</taxon>
        <taxon>Rhodocyclales</taxon>
        <taxon>Rhodocyclaceae</taxon>
        <taxon>Viridibacterium</taxon>
    </lineage>
</organism>
<keyword evidence="2" id="KW-0488">Methylation</keyword>
<keyword evidence="4" id="KW-0472">Membrane</keyword>
<gene>
    <name evidence="5" type="primary">pilA</name>
    <name evidence="5" type="ORF">GCM10025770_05800</name>
</gene>
<evidence type="ECO:0000313" key="6">
    <source>
        <dbReference type="Proteomes" id="UP001500547"/>
    </source>
</evidence>
<comment type="similarity">
    <text evidence="1 3">Belongs to the N-Me-Phe pilin family.</text>
</comment>
<evidence type="ECO:0000256" key="3">
    <source>
        <dbReference type="RuleBase" id="RU000389"/>
    </source>
</evidence>
<dbReference type="Pfam" id="PF00114">
    <property type="entry name" value="Pilin"/>
    <property type="match status" value="1"/>
</dbReference>
<dbReference type="PANTHER" id="PTHR30093:SF34">
    <property type="entry name" value="PREPILIN PEPTIDASE-DEPENDENT PROTEIN D"/>
    <property type="match status" value="1"/>
</dbReference>
<dbReference type="InterPro" id="IPR012902">
    <property type="entry name" value="N_methyl_site"/>
</dbReference>
<dbReference type="RefSeq" id="WP_345531332.1">
    <property type="nucleotide sequence ID" value="NZ_BAABLD010000002.1"/>
</dbReference>